<feature type="domain" description="SCD" evidence="4">
    <location>
        <begin position="216"/>
        <end position="301"/>
    </location>
</feature>
<evidence type="ECO:0000256" key="1">
    <source>
        <dbReference type="ARBA" id="ARBA00005486"/>
    </source>
</evidence>
<dbReference type="GO" id="GO:0000785">
    <property type="term" value="C:chromatin"/>
    <property type="evidence" value="ECO:0007669"/>
    <property type="project" value="TreeGrafter"/>
</dbReference>
<reference evidence="5" key="1">
    <citation type="submission" date="2017-11" db="EMBL/GenBank/DDBJ databases">
        <title>The sensing device of the deep-sea amphipod.</title>
        <authorList>
            <person name="Kobayashi H."/>
            <person name="Nagahama T."/>
            <person name="Arai W."/>
            <person name="Sasagawa Y."/>
            <person name="Umeda M."/>
            <person name="Hayashi T."/>
            <person name="Nikaido I."/>
            <person name="Watanabe H."/>
            <person name="Oguri K."/>
            <person name="Kitazato H."/>
            <person name="Fujioka K."/>
            <person name="Kido Y."/>
            <person name="Takami H."/>
        </authorList>
    </citation>
    <scope>NUCLEOTIDE SEQUENCE</scope>
    <source>
        <tissue evidence="5">Whole body</tissue>
    </source>
</reference>
<dbReference type="Pfam" id="PF24571">
    <property type="entry name" value="HEAT_SCC3-SA"/>
    <property type="match status" value="1"/>
</dbReference>
<dbReference type="InterPro" id="IPR020839">
    <property type="entry name" value="SCD"/>
</dbReference>
<feature type="region of interest" description="Disordered" evidence="3">
    <location>
        <begin position="954"/>
        <end position="1026"/>
    </location>
</feature>
<feature type="compositionally biased region" description="Acidic residues" evidence="3">
    <location>
        <begin position="971"/>
        <end position="985"/>
    </location>
</feature>
<dbReference type="Pfam" id="PF21581">
    <property type="entry name" value="SCD"/>
    <property type="match status" value="1"/>
</dbReference>
<protein>
    <submittedName>
        <fullName evidence="5">Sister-chromatid cohesion protein 3</fullName>
    </submittedName>
</protein>
<feature type="coiled-coil region" evidence="2">
    <location>
        <begin position="173"/>
        <end position="200"/>
    </location>
</feature>
<keyword evidence="2" id="KW-0175">Coiled coil</keyword>
<evidence type="ECO:0000259" key="4">
    <source>
        <dbReference type="PROSITE" id="PS51425"/>
    </source>
</evidence>
<organism evidence="5">
    <name type="scientific">Hirondellea gigas</name>
    <dbReference type="NCBI Taxonomy" id="1518452"/>
    <lineage>
        <taxon>Eukaryota</taxon>
        <taxon>Metazoa</taxon>
        <taxon>Ecdysozoa</taxon>
        <taxon>Arthropoda</taxon>
        <taxon>Crustacea</taxon>
        <taxon>Multicrustacea</taxon>
        <taxon>Malacostraca</taxon>
        <taxon>Eumalacostraca</taxon>
        <taxon>Peracarida</taxon>
        <taxon>Amphipoda</taxon>
        <taxon>Amphilochidea</taxon>
        <taxon>Lysianassida</taxon>
        <taxon>Lysianassidira</taxon>
        <taxon>Lysianassoidea</taxon>
        <taxon>Lysianassidae</taxon>
        <taxon>Hirondellea</taxon>
    </lineage>
</organism>
<dbReference type="Gene3D" id="1.25.10.10">
    <property type="entry name" value="Leucine-rich Repeat Variant"/>
    <property type="match status" value="1"/>
</dbReference>
<dbReference type="InterPro" id="IPR056396">
    <property type="entry name" value="HEAT_SCC3-SA"/>
</dbReference>
<evidence type="ECO:0000256" key="3">
    <source>
        <dbReference type="SAM" id="MobiDB-lite"/>
    </source>
</evidence>
<evidence type="ECO:0000256" key="2">
    <source>
        <dbReference type="SAM" id="Coils"/>
    </source>
</evidence>
<dbReference type="GO" id="GO:0005634">
    <property type="term" value="C:nucleus"/>
    <property type="evidence" value="ECO:0007669"/>
    <property type="project" value="TreeGrafter"/>
</dbReference>
<sequence length="1026" mass="116788">MAVNGKRKRDPSLFEQMSEGALKLVVDSWLRRYADDRDTASAELIKFIFQACVPNLSQVDIDVHEQDHEDVISEIQSCFESGETSPINEEVKGKGFRSRYTEFWYKLVQKTQESVLYSDQMIPELLEWLSHIASADLRPLRLAATIATYQVMKALVKVVTTHQKDLVTARTALEKENKKKKKQKKIVQQFEDDVKDLGEKIPIIHSLMATAFNNVFVHRFRDVSEEIRKLSIDSLGNWMKDYPAAFLVDKKLAYIGWCLNDKDASVRRVGLAVLQSLYKNPDCIERLASFLERFISRILQMTNDTNENVSVDAITLLTKLLSHGLLEQNDGSNIASFMWDKNARIREVAAKFVKRDSFYVEEGDEDEDKVNSDLYEIINIYETSSSAEPEEEKDISAEYLVDSLWSKLPCLRDWSVITAMLLDSEKPRRRSVAPQDDRLSEKQSTSLAFILLACARKDRGKMKAVDLRKGNSAASKNRERDEDDSSDFTACFVTQLPKLLKAFQTDEVKLTAFVQMVLYLDIEEFPLRRKKQALKDLLKVLKTIFLKSSSSKLCGLVVESFSYMCSKQYDWQEDARQTVFEIVSELKHNFTAIAQDSSPENVAFLCLNRMVSLITRMSFIDPQFTFEFDVDLILKESRSFPESTKLSSLLFRLSMGDVARLMFRLNQLSSESDENDVSGITAKLVKRRDSFLQNLLSSLKSGNQTLQMNAFLGICDLVCFSKSSILQKASDILPLEIDEDEDGALDLLGKFVNSVFEEDFGDISENKESDVDAIRRDVVLNASKLTFTNPSLFHEIGSTIISQYSRFDSNLNGIVKFFVSEMKRIGLAVLEKMELDAVKQRFVSDIEGQEYIQLSRQLAVLHNFDKASHIDFVKNGILFVMDEVSERAAFLEALLPWIKKFTLQQKQAIFGFFMESKQHQSEDSEEECWDIIHGFEAELRKLSGAVSLRKAAKSSAAAASDANGGDLESRMEDDDGNSDEDDDEPQSSASSAYAAPLRRSNRRKRPKKPTKDADGWVNVRSKRQKK</sequence>
<dbReference type="InterPro" id="IPR016024">
    <property type="entry name" value="ARM-type_fold"/>
</dbReference>
<feature type="compositionally biased region" description="Basic residues" evidence="3">
    <location>
        <begin position="999"/>
        <end position="1008"/>
    </location>
</feature>
<dbReference type="InterPro" id="IPR039662">
    <property type="entry name" value="Cohesin_Scc3/SA"/>
</dbReference>
<evidence type="ECO:0000313" key="5">
    <source>
        <dbReference type="EMBL" id="LAC25787.1"/>
    </source>
</evidence>
<dbReference type="PANTHER" id="PTHR11199">
    <property type="entry name" value="STROMAL ANTIGEN"/>
    <property type="match status" value="1"/>
</dbReference>
<feature type="compositionally biased region" description="Low complexity" evidence="3">
    <location>
        <begin position="987"/>
        <end position="998"/>
    </location>
</feature>
<name>A0A6A7G440_9CRUS</name>
<proteinExistence type="evidence at transcript level"/>
<dbReference type="Pfam" id="PF08514">
    <property type="entry name" value="STAG"/>
    <property type="match status" value="1"/>
</dbReference>
<dbReference type="GO" id="GO:0003682">
    <property type="term" value="F:chromatin binding"/>
    <property type="evidence" value="ECO:0007669"/>
    <property type="project" value="TreeGrafter"/>
</dbReference>
<dbReference type="InterPro" id="IPR011989">
    <property type="entry name" value="ARM-like"/>
</dbReference>
<dbReference type="GO" id="GO:0007062">
    <property type="term" value="P:sister chromatid cohesion"/>
    <property type="evidence" value="ECO:0007669"/>
    <property type="project" value="UniProtKB-ARBA"/>
</dbReference>
<comment type="similarity">
    <text evidence="1">Belongs to the SCC3 family.</text>
</comment>
<dbReference type="GO" id="GO:0008278">
    <property type="term" value="C:cohesin complex"/>
    <property type="evidence" value="ECO:0007669"/>
    <property type="project" value="TreeGrafter"/>
</dbReference>
<accession>A0A6A7G440</accession>
<dbReference type="PANTHER" id="PTHR11199:SF0">
    <property type="entry name" value="LD34181P-RELATED"/>
    <property type="match status" value="1"/>
</dbReference>
<dbReference type="EMBL" id="IACT01006662">
    <property type="protein sequence ID" value="LAC25787.1"/>
    <property type="molecule type" value="mRNA"/>
</dbReference>
<dbReference type="AlphaFoldDB" id="A0A6A7G440"/>
<dbReference type="SUPFAM" id="SSF48371">
    <property type="entry name" value="ARM repeat"/>
    <property type="match status" value="1"/>
</dbReference>
<dbReference type="InterPro" id="IPR013721">
    <property type="entry name" value="STAG"/>
</dbReference>
<dbReference type="PROSITE" id="PS51425">
    <property type="entry name" value="SCD"/>
    <property type="match status" value="1"/>
</dbReference>